<proteinExistence type="predicted"/>
<organism evidence="1 2">
    <name type="scientific">Sphaerodactylus townsendi</name>
    <dbReference type="NCBI Taxonomy" id="933632"/>
    <lineage>
        <taxon>Eukaryota</taxon>
        <taxon>Metazoa</taxon>
        <taxon>Chordata</taxon>
        <taxon>Craniata</taxon>
        <taxon>Vertebrata</taxon>
        <taxon>Euteleostomi</taxon>
        <taxon>Lepidosauria</taxon>
        <taxon>Squamata</taxon>
        <taxon>Bifurcata</taxon>
        <taxon>Gekkota</taxon>
        <taxon>Sphaerodactylidae</taxon>
        <taxon>Sphaerodactylus</taxon>
    </lineage>
</organism>
<accession>A0ACB8EZC9</accession>
<comment type="caution">
    <text evidence="1">The sequence shown here is derived from an EMBL/GenBank/DDBJ whole genome shotgun (WGS) entry which is preliminary data.</text>
</comment>
<name>A0ACB8EZC9_9SAUR</name>
<sequence>MGKISGLGIFLLYPLLLLNCTGAEHCTGHSSLLKGWSCCWQLGGVAAAGSCFPPTASVFFFSDWKVWYPSGSVYPSLASQSTHISINRNKRVLLWCSPPPQLLTSGSSVGVNEGVPERCLKHSTLNHHLHRHFCMLSQAQHGHKLLTLLFASTSRPTFLLPTSFWGSLAGGGKEDGNSLTTLPKLHFSHNPL</sequence>
<evidence type="ECO:0000313" key="1">
    <source>
        <dbReference type="EMBL" id="KAH7998147.1"/>
    </source>
</evidence>
<protein>
    <submittedName>
        <fullName evidence="1">Uncharacterized protein</fullName>
    </submittedName>
</protein>
<gene>
    <name evidence="1" type="ORF">K3G42_013207</name>
</gene>
<dbReference type="Proteomes" id="UP000827872">
    <property type="component" value="Linkage Group LG12"/>
</dbReference>
<reference evidence="1" key="1">
    <citation type="submission" date="2021-08" db="EMBL/GenBank/DDBJ databases">
        <title>The first chromosome-level gecko genome reveals the dynamic sex chromosomes of Neotropical dwarf geckos (Sphaerodactylidae: Sphaerodactylus).</title>
        <authorList>
            <person name="Pinto B.J."/>
            <person name="Keating S.E."/>
            <person name="Gamble T."/>
        </authorList>
    </citation>
    <scope>NUCLEOTIDE SEQUENCE</scope>
    <source>
        <strain evidence="1">TG3544</strain>
    </source>
</reference>
<evidence type="ECO:0000313" key="2">
    <source>
        <dbReference type="Proteomes" id="UP000827872"/>
    </source>
</evidence>
<keyword evidence="2" id="KW-1185">Reference proteome</keyword>
<dbReference type="EMBL" id="CM037625">
    <property type="protein sequence ID" value="KAH7998147.1"/>
    <property type="molecule type" value="Genomic_DNA"/>
</dbReference>